<accession>A0ABQ1Q1R8</accession>
<dbReference type="PANTHER" id="PTHR30537">
    <property type="entry name" value="HTH-TYPE TRANSCRIPTIONAL REGULATOR"/>
    <property type="match status" value="1"/>
</dbReference>
<evidence type="ECO:0000256" key="3">
    <source>
        <dbReference type="ARBA" id="ARBA00023125"/>
    </source>
</evidence>
<dbReference type="SUPFAM" id="SSF46785">
    <property type="entry name" value="Winged helix' DNA-binding domain"/>
    <property type="match status" value="1"/>
</dbReference>
<keyword evidence="2" id="KW-0805">Transcription regulation</keyword>
<feature type="domain" description="HTH lysR-type" evidence="5">
    <location>
        <begin position="1"/>
        <end position="59"/>
    </location>
</feature>
<dbReference type="EMBL" id="BMFF01000008">
    <property type="protein sequence ID" value="GGD10533.1"/>
    <property type="molecule type" value="Genomic_DNA"/>
</dbReference>
<gene>
    <name evidence="6" type="primary">yafC</name>
    <name evidence="6" type="ORF">GCM10007418_31940</name>
</gene>
<protein>
    <submittedName>
        <fullName evidence="6">LysR family transcriptional regulator</fullName>
    </submittedName>
</protein>
<dbReference type="InterPro" id="IPR000847">
    <property type="entry name" value="LysR_HTH_N"/>
</dbReference>
<sequence>MDQLKALRYFCKVVETSSFTQAAKAYSVPPSSLSRRVADLEGSLGANLLKRTTRVVQPTEIGKMYYEQVQDILHQLDQIDEAVRSYQARPMGQLRISAMAGFGESKVLPLLDEFRTLFPEVILDVSLTDEVMTLGRDEVDIAIRGGYAPNERVQAIRLMDNEFILVAAPSYIEQMGAPESVLELRHHKGLYFRTPTGPNPWLCKIEEEWRDVSAPAFAISNNGNWLGQQAVAGKGIMMAPRWSLAPSLEDGSLCEVILDHPLHVTQNPRLAIFLLYQKQRYHVPKVKVAVDFLVSRLRSIDLPTMR</sequence>
<dbReference type="Pfam" id="PF03466">
    <property type="entry name" value="LysR_substrate"/>
    <property type="match status" value="1"/>
</dbReference>
<organism evidence="6 7">
    <name type="scientific">Halopseudomonas salina</name>
    <dbReference type="NCBI Taxonomy" id="1323744"/>
    <lineage>
        <taxon>Bacteria</taxon>
        <taxon>Pseudomonadati</taxon>
        <taxon>Pseudomonadota</taxon>
        <taxon>Gammaproteobacteria</taxon>
        <taxon>Pseudomonadales</taxon>
        <taxon>Pseudomonadaceae</taxon>
        <taxon>Halopseudomonas</taxon>
    </lineage>
</organism>
<dbReference type="CDD" id="cd08422">
    <property type="entry name" value="PBP2_CrgA_like"/>
    <property type="match status" value="1"/>
</dbReference>
<keyword evidence="3" id="KW-0238">DNA-binding</keyword>
<evidence type="ECO:0000313" key="7">
    <source>
        <dbReference type="Proteomes" id="UP000638188"/>
    </source>
</evidence>
<dbReference type="PROSITE" id="PS50931">
    <property type="entry name" value="HTH_LYSR"/>
    <property type="match status" value="1"/>
</dbReference>
<evidence type="ECO:0000256" key="4">
    <source>
        <dbReference type="ARBA" id="ARBA00023163"/>
    </source>
</evidence>
<dbReference type="RefSeq" id="WP_150279121.1">
    <property type="nucleotide sequence ID" value="NZ_BMFF01000008.1"/>
</dbReference>
<reference evidence="7" key="1">
    <citation type="journal article" date="2019" name="Int. J. Syst. Evol. Microbiol.">
        <title>The Global Catalogue of Microorganisms (GCM) 10K type strain sequencing project: providing services to taxonomists for standard genome sequencing and annotation.</title>
        <authorList>
            <consortium name="The Broad Institute Genomics Platform"/>
            <consortium name="The Broad Institute Genome Sequencing Center for Infectious Disease"/>
            <person name="Wu L."/>
            <person name="Ma J."/>
        </authorList>
    </citation>
    <scope>NUCLEOTIDE SEQUENCE [LARGE SCALE GENOMIC DNA]</scope>
    <source>
        <strain evidence="7">CGMCC 1.12482</strain>
    </source>
</reference>
<dbReference type="SUPFAM" id="SSF53850">
    <property type="entry name" value="Periplasmic binding protein-like II"/>
    <property type="match status" value="1"/>
</dbReference>
<evidence type="ECO:0000256" key="2">
    <source>
        <dbReference type="ARBA" id="ARBA00023015"/>
    </source>
</evidence>
<dbReference type="InterPro" id="IPR005119">
    <property type="entry name" value="LysR_subst-bd"/>
</dbReference>
<dbReference type="PANTHER" id="PTHR30537:SF5">
    <property type="entry name" value="HTH-TYPE TRANSCRIPTIONAL ACTIVATOR TTDR-RELATED"/>
    <property type="match status" value="1"/>
</dbReference>
<keyword evidence="4" id="KW-0804">Transcription</keyword>
<proteinExistence type="inferred from homology"/>
<evidence type="ECO:0000259" key="5">
    <source>
        <dbReference type="PROSITE" id="PS50931"/>
    </source>
</evidence>
<comment type="similarity">
    <text evidence="1">Belongs to the LysR transcriptional regulatory family.</text>
</comment>
<dbReference type="InterPro" id="IPR036390">
    <property type="entry name" value="WH_DNA-bd_sf"/>
</dbReference>
<dbReference type="Proteomes" id="UP000638188">
    <property type="component" value="Unassembled WGS sequence"/>
</dbReference>
<dbReference type="Gene3D" id="3.40.190.290">
    <property type="match status" value="1"/>
</dbReference>
<dbReference type="InterPro" id="IPR036388">
    <property type="entry name" value="WH-like_DNA-bd_sf"/>
</dbReference>
<evidence type="ECO:0000313" key="6">
    <source>
        <dbReference type="EMBL" id="GGD10533.1"/>
    </source>
</evidence>
<comment type="caution">
    <text evidence="6">The sequence shown here is derived from an EMBL/GenBank/DDBJ whole genome shotgun (WGS) entry which is preliminary data.</text>
</comment>
<dbReference type="Pfam" id="PF00126">
    <property type="entry name" value="HTH_1"/>
    <property type="match status" value="1"/>
</dbReference>
<name>A0ABQ1Q1R8_9GAMM</name>
<evidence type="ECO:0000256" key="1">
    <source>
        <dbReference type="ARBA" id="ARBA00009437"/>
    </source>
</evidence>
<dbReference type="InterPro" id="IPR058163">
    <property type="entry name" value="LysR-type_TF_proteobact-type"/>
</dbReference>
<keyword evidence="7" id="KW-1185">Reference proteome</keyword>
<dbReference type="Gene3D" id="1.10.10.10">
    <property type="entry name" value="Winged helix-like DNA-binding domain superfamily/Winged helix DNA-binding domain"/>
    <property type="match status" value="1"/>
</dbReference>